<keyword evidence="5 7" id="KW-0472">Membrane</keyword>
<dbReference type="InterPro" id="IPR011701">
    <property type="entry name" value="MFS"/>
</dbReference>
<dbReference type="AlphaFoldDB" id="A0A8J5XFR1"/>
<keyword evidence="10" id="KW-1185">Reference proteome</keyword>
<evidence type="ECO:0000256" key="1">
    <source>
        <dbReference type="ARBA" id="ARBA00004141"/>
    </source>
</evidence>
<dbReference type="InterPro" id="IPR020846">
    <property type="entry name" value="MFS_dom"/>
</dbReference>
<feature type="domain" description="Major facilitator superfamily (MFS) profile" evidence="8">
    <location>
        <begin position="16"/>
        <end position="438"/>
    </location>
</feature>
<proteinExistence type="predicted"/>
<feature type="transmembrane region" description="Helical" evidence="7">
    <location>
        <begin position="411"/>
        <end position="432"/>
    </location>
</feature>
<protein>
    <recommendedName>
        <fullName evidence="8">Major facilitator superfamily (MFS) profile domain-containing protein</fullName>
    </recommendedName>
</protein>
<evidence type="ECO:0000313" key="9">
    <source>
        <dbReference type="EMBL" id="KAG8459919.1"/>
    </source>
</evidence>
<dbReference type="OMA" id="FMPIAGQ"/>
<sequence length="568" mass="59450">MGKARGAPGARGRKMLALVCINASNMACHSVYSVLASFFPQAAHAKGLTAEPIGLVFAIFAAVVFVSAPLAAPMLSQHGKRQIYVAGLATVSSATIAFAFADHIDNPTAYLWWCILLRCVQGFGSALEETAAYALIADIDPSAISFNLGVTEVSTGLGYMVGPAIGGFLFAQGGFALPFLLIGASLLPAILLVRAVVRDDRASMRVGDTAPDGAAADGADDDEGEPPAVPLLALVAQPQIAAAVAAAVLGNVDYAFLEPTLAGHVEEVASSPQAIGLLFSVISLTYTLSSPLVGWLSHRRRLGPRNVVIGGLCLGAVSFLIVGPSPLLGPLLGAELGAQHVSLRWLCFALVLFGLAEGMSMTPLLEDMMLSCSHMGKGAINSLSALMTSAFSLGQMIGPLLGAFLSPRLGFRWATTLVSAALLLLALTMAVLRHHSRAHRRFYCEFGACPGARRARRTKGARKGGAHATTELAGLTQTTDGHPRRPAARDDSESEDESDSGSDGDSDERVDATDETEAYARAKADERTRRPERREARASEDRGGPTPGQPRTPADVARPASAEWTVCA</sequence>
<evidence type="ECO:0000256" key="7">
    <source>
        <dbReference type="SAM" id="Phobius"/>
    </source>
</evidence>
<dbReference type="InterPro" id="IPR036259">
    <property type="entry name" value="MFS_trans_sf"/>
</dbReference>
<evidence type="ECO:0000256" key="5">
    <source>
        <dbReference type="ARBA" id="ARBA00023136"/>
    </source>
</evidence>
<dbReference type="PANTHER" id="PTHR23506:SF26">
    <property type="entry name" value="MFS-TYPE TRANSPORTER SLC18B1"/>
    <property type="match status" value="1"/>
</dbReference>
<name>A0A8J5XFR1_DIALT</name>
<dbReference type="InterPro" id="IPR050930">
    <property type="entry name" value="MFS_Vesicular_Transporter"/>
</dbReference>
<dbReference type="GO" id="GO:0016020">
    <property type="term" value="C:membrane"/>
    <property type="evidence" value="ECO:0007669"/>
    <property type="project" value="UniProtKB-SubCell"/>
</dbReference>
<evidence type="ECO:0000256" key="2">
    <source>
        <dbReference type="ARBA" id="ARBA00022448"/>
    </source>
</evidence>
<dbReference type="EMBL" id="JAGTXO010000036">
    <property type="protein sequence ID" value="KAG8459919.1"/>
    <property type="molecule type" value="Genomic_DNA"/>
</dbReference>
<dbReference type="Gene3D" id="1.20.1250.20">
    <property type="entry name" value="MFS general substrate transporter like domains"/>
    <property type="match status" value="2"/>
</dbReference>
<dbReference type="GO" id="GO:0022857">
    <property type="term" value="F:transmembrane transporter activity"/>
    <property type="evidence" value="ECO:0007669"/>
    <property type="project" value="InterPro"/>
</dbReference>
<keyword evidence="2" id="KW-0813">Transport</keyword>
<evidence type="ECO:0000256" key="4">
    <source>
        <dbReference type="ARBA" id="ARBA00022989"/>
    </source>
</evidence>
<accession>A0A8J5XFR1</accession>
<feature type="compositionally biased region" description="Acidic residues" evidence="6">
    <location>
        <begin position="492"/>
        <end position="506"/>
    </location>
</feature>
<comment type="caution">
    <text evidence="9">The sequence shown here is derived from an EMBL/GenBank/DDBJ whole genome shotgun (WGS) entry which is preliminary data.</text>
</comment>
<feature type="transmembrane region" description="Helical" evidence="7">
    <location>
        <begin position="175"/>
        <end position="197"/>
    </location>
</feature>
<evidence type="ECO:0000259" key="8">
    <source>
        <dbReference type="PROSITE" id="PS50850"/>
    </source>
</evidence>
<dbReference type="PROSITE" id="PS50850">
    <property type="entry name" value="MFS"/>
    <property type="match status" value="1"/>
</dbReference>
<feature type="compositionally biased region" description="Basic and acidic residues" evidence="6">
    <location>
        <begin position="481"/>
        <end position="491"/>
    </location>
</feature>
<evidence type="ECO:0000256" key="6">
    <source>
        <dbReference type="SAM" id="MobiDB-lite"/>
    </source>
</evidence>
<dbReference type="SUPFAM" id="SSF103473">
    <property type="entry name" value="MFS general substrate transporter"/>
    <property type="match status" value="1"/>
</dbReference>
<feature type="transmembrane region" description="Helical" evidence="7">
    <location>
        <begin position="83"/>
        <end position="101"/>
    </location>
</feature>
<comment type="subcellular location">
    <subcellularLocation>
        <location evidence="1">Membrane</location>
        <topology evidence="1">Multi-pass membrane protein</topology>
    </subcellularLocation>
</comment>
<feature type="region of interest" description="Disordered" evidence="6">
    <location>
        <begin position="457"/>
        <end position="568"/>
    </location>
</feature>
<evidence type="ECO:0000256" key="3">
    <source>
        <dbReference type="ARBA" id="ARBA00022692"/>
    </source>
</evidence>
<reference evidence="9" key="1">
    <citation type="submission" date="2021-05" db="EMBL/GenBank/DDBJ databases">
        <title>The genome of the haptophyte Pavlova lutheri (Diacronema luteri, Pavlovales) - a model for lipid biosynthesis in eukaryotic algae.</title>
        <authorList>
            <person name="Hulatt C.J."/>
            <person name="Posewitz M.C."/>
        </authorList>
    </citation>
    <scope>NUCLEOTIDE SEQUENCE</scope>
    <source>
        <strain evidence="9">NIVA-4/92</strain>
    </source>
</reference>
<keyword evidence="3 7" id="KW-0812">Transmembrane</keyword>
<evidence type="ECO:0000313" key="10">
    <source>
        <dbReference type="Proteomes" id="UP000751190"/>
    </source>
</evidence>
<organism evidence="9 10">
    <name type="scientific">Diacronema lutheri</name>
    <name type="common">Unicellular marine alga</name>
    <name type="synonym">Monochrysis lutheri</name>
    <dbReference type="NCBI Taxonomy" id="2081491"/>
    <lineage>
        <taxon>Eukaryota</taxon>
        <taxon>Haptista</taxon>
        <taxon>Haptophyta</taxon>
        <taxon>Pavlovophyceae</taxon>
        <taxon>Pavlovales</taxon>
        <taxon>Pavlovaceae</taxon>
        <taxon>Diacronema</taxon>
    </lineage>
</organism>
<dbReference type="Pfam" id="PF07690">
    <property type="entry name" value="MFS_1"/>
    <property type="match status" value="1"/>
</dbReference>
<gene>
    <name evidence="9" type="ORF">KFE25_010968</name>
</gene>
<dbReference type="Proteomes" id="UP000751190">
    <property type="component" value="Unassembled WGS sequence"/>
</dbReference>
<dbReference type="OrthoDB" id="446368at2759"/>
<dbReference type="PANTHER" id="PTHR23506">
    <property type="entry name" value="GH10249P"/>
    <property type="match status" value="1"/>
</dbReference>
<keyword evidence="4 7" id="KW-1133">Transmembrane helix</keyword>
<feature type="transmembrane region" description="Helical" evidence="7">
    <location>
        <begin position="343"/>
        <end position="365"/>
    </location>
</feature>
<feature type="transmembrane region" description="Helical" evidence="7">
    <location>
        <begin position="385"/>
        <end position="405"/>
    </location>
</feature>
<feature type="transmembrane region" description="Helical" evidence="7">
    <location>
        <begin position="52"/>
        <end position="71"/>
    </location>
</feature>
<feature type="compositionally biased region" description="Basic and acidic residues" evidence="6">
    <location>
        <begin position="507"/>
        <end position="543"/>
    </location>
</feature>
<feature type="transmembrane region" description="Helical" evidence="7">
    <location>
        <begin position="307"/>
        <end position="323"/>
    </location>
</feature>